<proteinExistence type="predicted"/>
<evidence type="ECO:0000256" key="1">
    <source>
        <dbReference type="SAM" id="SignalP"/>
    </source>
</evidence>
<feature type="domain" description="Xylose isomerase-like TIM barrel" evidence="2">
    <location>
        <begin position="57"/>
        <end position="286"/>
    </location>
</feature>
<feature type="chain" id="PRO_5016421323" evidence="1">
    <location>
        <begin position="28"/>
        <end position="312"/>
    </location>
</feature>
<dbReference type="RefSeq" id="WP_111371159.1">
    <property type="nucleotide sequence ID" value="NZ_CP029480.1"/>
</dbReference>
<dbReference type="EMBL" id="CP029480">
    <property type="protein sequence ID" value="AWV98057.1"/>
    <property type="molecule type" value="Genomic_DNA"/>
</dbReference>
<reference evidence="3 4" key="1">
    <citation type="submission" date="2018-05" db="EMBL/GenBank/DDBJ databases">
        <title>Complete genome sequence of Arcticibacterium luteifluviistationis SM1504T, a cytophagaceae bacterium isolated from Arctic surface seawater.</title>
        <authorList>
            <person name="Li Y."/>
            <person name="Qin Q.-L."/>
        </authorList>
    </citation>
    <scope>NUCLEOTIDE SEQUENCE [LARGE SCALE GENOMIC DNA]</scope>
    <source>
        <strain evidence="3 4">SM1504</strain>
    </source>
</reference>
<evidence type="ECO:0000259" key="2">
    <source>
        <dbReference type="Pfam" id="PF01261"/>
    </source>
</evidence>
<dbReference type="InterPro" id="IPR036237">
    <property type="entry name" value="Xyl_isomerase-like_sf"/>
</dbReference>
<accession>A0A2Z4GA25</accession>
<keyword evidence="3" id="KW-0413">Isomerase</keyword>
<dbReference type="AlphaFoldDB" id="A0A2Z4GA25"/>
<name>A0A2Z4GA25_9BACT</name>
<dbReference type="Proteomes" id="UP000249873">
    <property type="component" value="Chromosome"/>
</dbReference>
<dbReference type="PANTHER" id="PTHR12110:SF48">
    <property type="entry name" value="BLL3656 PROTEIN"/>
    <property type="match status" value="1"/>
</dbReference>
<dbReference type="InterPro" id="IPR050312">
    <property type="entry name" value="IolE/XylAMocC-like"/>
</dbReference>
<dbReference type="InterPro" id="IPR013022">
    <property type="entry name" value="Xyl_isomerase-like_TIM-brl"/>
</dbReference>
<dbReference type="Gene3D" id="3.20.20.150">
    <property type="entry name" value="Divalent-metal-dependent TIM barrel enzymes"/>
    <property type="match status" value="1"/>
</dbReference>
<gene>
    <name evidence="3" type="ORF">DJ013_07680</name>
</gene>
<keyword evidence="1" id="KW-0732">Signal</keyword>
<dbReference type="OrthoDB" id="930834at2"/>
<organism evidence="3 4">
    <name type="scientific">Arcticibacterium luteifluviistationis</name>
    <dbReference type="NCBI Taxonomy" id="1784714"/>
    <lineage>
        <taxon>Bacteria</taxon>
        <taxon>Pseudomonadati</taxon>
        <taxon>Bacteroidota</taxon>
        <taxon>Cytophagia</taxon>
        <taxon>Cytophagales</taxon>
        <taxon>Leadbetterellaceae</taxon>
        <taxon>Arcticibacterium</taxon>
    </lineage>
</organism>
<feature type="signal peptide" evidence="1">
    <location>
        <begin position="1"/>
        <end position="27"/>
    </location>
</feature>
<keyword evidence="4" id="KW-1185">Reference proteome</keyword>
<dbReference type="GO" id="GO:0016853">
    <property type="term" value="F:isomerase activity"/>
    <property type="evidence" value="ECO:0007669"/>
    <property type="project" value="UniProtKB-KW"/>
</dbReference>
<dbReference type="KEGG" id="als:DJ013_07680"/>
<sequence length="312" mass="34136">MNRRDIIKSSLATTAALTLGASSKLMAAPVKKKKHNFTYCLNTSTIMKQKVGLMTEIELAAKAGFDGIEIWMRTLEAFVKEGGKLSDVKKKASDLGITIEDSIGFAAWVVDNDETRNKAIEQTKREMDMLAKIGCKRIAAPPFGATNEPGLDLRKAAERFAVVCDLGKEMGVLPQLELWGFSQNLHLFGETLFVAAESGHPDAVILPDVYHLRRGGSPFEALEMINGSKIQMFHMNDYPGDIEKSKLTDAMRVMPGDGDAPFDDILSTLNAKGVPISLSLEIFNEDVWKMDAFEACKMGLSKMKAVVNSAVA</sequence>
<protein>
    <submittedName>
        <fullName evidence="3">Xylose isomerase</fullName>
    </submittedName>
</protein>
<dbReference type="PANTHER" id="PTHR12110">
    <property type="entry name" value="HYDROXYPYRUVATE ISOMERASE"/>
    <property type="match status" value="1"/>
</dbReference>
<dbReference type="SUPFAM" id="SSF51658">
    <property type="entry name" value="Xylose isomerase-like"/>
    <property type="match status" value="1"/>
</dbReference>
<evidence type="ECO:0000313" key="4">
    <source>
        <dbReference type="Proteomes" id="UP000249873"/>
    </source>
</evidence>
<dbReference type="Pfam" id="PF01261">
    <property type="entry name" value="AP_endonuc_2"/>
    <property type="match status" value="1"/>
</dbReference>
<evidence type="ECO:0000313" key="3">
    <source>
        <dbReference type="EMBL" id="AWV98057.1"/>
    </source>
</evidence>